<keyword evidence="8 11" id="KW-0413">Isomerase</keyword>
<comment type="similarity">
    <text evidence="11">Belongs to the helicase family. Hel308 subfamily.</text>
</comment>
<evidence type="ECO:0000259" key="12">
    <source>
        <dbReference type="PROSITE" id="PS51192"/>
    </source>
</evidence>
<keyword evidence="6 11" id="KW-0238">DNA-binding</keyword>
<dbReference type="SUPFAM" id="SSF52540">
    <property type="entry name" value="P-loop containing nucleoside triphosphate hydrolases"/>
    <property type="match status" value="1"/>
</dbReference>
<dbReference type="AlphaFoldDB" id="A0A166CX15"/>
<evidence type="ECO:0000256" key="1">
    <source>
        <dbReference type="ARBA" id="ARBA00022741"/>
    </source>
</evidence>
<proteinExistence type="inferred from homology"/>
<dbReference type="GO" id="GO:0005524">
    <property type="term" value="F:ATP binding"/>
    <property type="evidence" value="ECO:0007669"/>
    <property type="project" value="UniProtKB-UniRule"/>
</dbReference>
<evidence type="ECO:0000256" key="5">
    <source>
        <dbReference type="ARBA" id="ARBA00022840"/>
    </source>
</evidence>
<dbReference type="Gene3D" id="1.10.150.20">
    <property type="entry name" value="5' to 3' exonuclease, C-terminal subdomain"/>
    <property type="match status" value="1"/>
</dbReference>
<dbReference type="GO" id="GO:0006281">
    <property type="term" value="P:DNA repair"/>
    <property type="evidence" value="ECO:0007669"/>
    <property type="project" value="UniProtKB-UniRule"/>
</dbReference>
<organism evidence="14 15">
    <name type="scientific">Methanobrevibacter cuticularis</name>
    <dbReference type="NCBI Taxonomy" id="47311"/>
    <lineage>
        <taxon>Archaea</taxon>
        <taxon>Methanobacteriati</taxon>
        <taxon>Methanobacteriota</taxon>
        <taxon>Methanomada group</taxon>
        <taxon>Methanobacteria</taxon>
        <taxon>Methanobacteriales</taxon>
        <taxon>Methanobacteriaceae</taxon>
        <taxon>Methanobrevibacter</taxon>
    </lineage>
</organism>
<feature type="binding site" evidence="11">
    <location>
        <position position="26"/>
    </location>
    <ligand>
        <name>ATP</name>
        <dbReference type="ChEBI" id="CHEBI:30616"/>
    </ligand>
</feature>
<dbReference type="InterPro" id="IPR027417">
    <property type="entry name" value="P-loop_NTPase"/>
</dbReference>
<name>A0A166CX15_9EURY</name>
<accession>A0A166CX15</accession>
<dbReference type="InterPro" id="IPR048772">
    <property type="entry name" value="Hel308-like_dom4"/>
</dbReference>
<evidence type="ECO:0000256" key="11">
    <source>
        <dbReference type="HAMAP-Rule" id="MF_00442"/>
    </source>
</evidence>
<evidence type="ECO:0000256" key="2">
    <source>
        <dbReference type="ARBA" id="ARBA00022763"/>
    </source>
</evidence>
<keyword evidence="2 11" id="KW-0227">DNA damage</keyword>
<dbReference type="STRING" id="47311.MBCUT_02450"/>
<evidence type="ECO:0000256" key="9">
    <source>
        <dbReference type="ARBA" id="ARBA00034617"/>
    </source>
</evidence>
<dbReference type="Pfam" id="PF00271">
    <property type="entry name" value="Helicase_C"/>
    <property type="match status" value="1"/>
</dbReference>
<dbReference type="GO" id="GO:0016887">
    <property type="term" value="F:ATP hydrolysis activity"/>
    <property type="evidence" value="ECO:0007669"/>
    <property type="project" value="RHEA"/>
</dbReference>
<comment type="function">
    <text evidence="11">DNA-dependent ATPase and 3'-5' DNA helicase that may be involved in repair of stalled replication forks.</text>
</comment>
<reference evidence="14 15" key="1">
    <citation type="submission" date="2016-04" db="EMBL/GenBank/DDBJ databases">
        <title>Genome sequence of Methanobrevibacter cuticularis DSM 11139.</title>
        <authorList>
            <person name="Poehlein A."/>
            <person name="Seedorf H."/>
            <person name="Daniel R."/>
        </authorList>
    </citation>
    <scope>NUCLEOTIDE SEQUENCE [LARGE SCALE GENOMIC DNA]</scope>
    <source>
        <strain evidence="14 15">DSM 11139</strain>
    </source>
</reference>
<dbReference type="Pfam" id="PF20470">
    <property type="entry name" value="HTH_61"/>
    <property type="match status" value="1"/>
</dbReference>
<comment type="subunit">
    <text evidence="11">Monomer.</text>
</comment>
<dbReference type="PROSITE" id="PS51192">
    <property type="entry name" value="HELICASE_ATP_BIND_1"/>
    <property type="match status" value="1"/>
</dbReference>
<dbReference type="InterPro" id="IPR050474">
    <property type="entry name" value="Hel308_SKI2-like"/>
</dbReference>
<keyword evidence="7 11" id="KW-0234">DNA repair</keyword>
<dbReference type="GO" id="GO:0003677">
    <property type="term" value="F:DNA binding"/>
    <property type="evidence" value="ECO:0007669"/>
    <property type="project" value="UniProtKB-UniRule"/>
</dbReference>
<comment type="catalytic activity">
    <reaction evidence="9 11">
        <text>Couples ATP hydrolysis with the unwinding of duplex DNA by translocating in the 3'-5' direction.</text>
        <dbReference type="EC" id="5.6.2.4"/>
    </reaction>
</comment>
<dbReference type="GO" id="GO:0043138">
    <property type="term" value="F:3'-5' DNA helicase activity"/>
    <property type="evidence" value="ECO:0007669"/>
    <property type="project" value="UniProtKB-UniRule"/>
</dbReference>
<evidence type="ECO:0000313" key="15">
    <source>
        <dbReference type="Proteomes" id="UP000077275"/>
    </source>
</evidence>
<dbReference type="SMART" id="SM00490">
    <property type="entry name" value="HELICc"/>
    <property type="match status" value="1"/>
</dbReference>
<dbReference type="PANTHER" id="PTHR47961:SF10">
    <property type="entry name" value="ATP-DEPENDENT DNA HELICASE HEL308"/>
    <property type="match status" value="1"/>
</dbReference>
<dbReference type="Proteomes" id="UP000077275">
    <property type="component" value="Unassembled WGS sequence"/>
</dbReference>
<evidence type="ECO:0000256" key="3">
    <source>
        <dbReference type="ARBA" id="ARBA00022801"/>
    </source>
</evidence>
<dbReference type="SMART" id="SM00487">
    <property type="entry name" value="DEXDc"/>
    <property type="match status" value="1"/>
</dbReference>
<keyword evidence="4 11" id="KW-0347">Helicase</keyword>
<dbReference type="SMART" id="SM00278">
    <property type="entry name" value="HhH1"/>
    <property type="match status" value="2"/>
</dbReference>
<dbReference type="EC" id="5.6.2.4" evidence="11"/>
<keyword evidence="15" id="KW-1185">Reference proteome</keyword>
<dbReference type="Pfam" id="PF00270">
    <property type="entry name" value="DEAD"/>
    <property type="match status" value="1"/>
</dbReference>
<dbReference type="PANTHER" id="PTHR47961">
    <property type="entry name" value="DNA POLYMERASE THETA, PUTATIVE (AFU_ORTHOLOGUE AFUA_1G05260)-RELATED"/>
    <property type="match status" value="1"/>
</dbReference>
<evidence type="ECO:0000256" key="4">
    <source>
        <dbReference type="ARBA" id="ARBA00022806"/>
    </source>
</evidence>
<dbReference type="PATRIC" id="fig|47311.3.peg.269"/>
<evidence type="ECO:0000256" key="6">
    <source>
        <dbReference type="ARBA" id="ARBA00023125"/>
    </source>
</evidence>
<dbReference type="Gene3D" id="3.40.50.300">
    <property type="entry name" value="P-loop containing nucleotide triphosphate hydrolases"/>
    <property type="match status" value="2"/>
</dbReference>
<gene>
    <name evidence="11" type="primary">hel308</name>
    <name evidence="14" type="ORF">MBCUT_02450</name>
</gene>
<comment type="catalytic activity">
    <reaction evidence="10 11">
        <text>ATP + H2O = ADP + phosphate + H(+)</text>
        <dbReference type="Rhea" id="RHEA:13065"/>
        <dbReference type="ChEBI" id="CHEBI:15377"/>
        <dbReference type="ChEBI" id="CHEBI:15378"/>
        <dbReference type="ChEBI" id="CHEBI:30616"/>
        <dbReference type="ChEBI" id="CHEBI:43474"/>
        <dbReference type="ChEBI" id="CHEBI:456216"/>
        <dbReference type="EC" id="5.6.2.4"/>
    </reaction>
</comment>
<keyword evidence="5 11" id="KW-0067">ATP-binding</keyword>
<evidence type="ECO:0000259" key="13">
    <source>
        <dbReference type="PROSITE" id="PS51194"/>
    </source>
</evidence>
<sequence>METLPTEIKNIIMDCYPYIKEFNPAQRHVIDSGYIETKSNYIIAIPTASGKTILGIMAALKTILNGGKAVYAAPLISIQNEKVKEFKEFEKHGIEVGKHPSSADLSVMVFESFDALTRFSWDTLREVDTLIIDEFHMIGEYSRGPTLECAITRAKIINPNLRIVALSATLQNMEEIEGWLEAKVVEHDYRPVPLNKEVLNTEMFNTSNKNEVVVKIVEKAIEDSSQALSFVSTRRFTESLSNYVSGKIKKKITSEQKNMFKKVSEAILEVPKRKGSRPTSTCLKLAESCENGAAFHHAGLFNEQKEIIEEEFRKGNLLMIAATPSLMYGVNLPSRSVVIRDYTRWTSQGPQAIPVFDYEQMSGRAGRPQYDDVGFSYLVAKSLDEACDLQEKYIHGEIETTNSKLIENKDAVYKQIISQVASSLSKNPEEIQNFFKMTFYGYQMTNNPSMSLFAEDSLKYEIETALEFLLKNGILQATPDGLKATAFGNLIAKSNYTVETSVKLKEYATQLEELDINELIYQLSLTPDLPLISFKGRKSKDPVREKLSEKGLFVMNIGNSEATTVALLEWIDERSEYEIENAYNVYSASTRRSAYEASLLVKFFKNILEVLGRYNYSRDLDYLSARLYYGVRDDLILLVIGVKRLGRKRARALIKTFGEDLRPINETQLQKIEGIGPKLAKNIRVFVQNY</sequence>
<dbReference type="PROSITE" id="PS51194">
    <property type="entry name" value="HELICASE_CTER"/>
    <property type="match status" value="1"/>
</dbReference>
<evidence type="ECO:0000256" key="8">
    <source>
        <dbReference type="ARBA" id="ARBA00023235"/>
    </source>
</evidence>
<evidence type="ECO:0000256" key="7">
    <source>
        <dbReference type="ARBA" id="ARBA00023204"/>
    </source>
</evidence>
<dbReference type="CDD" id="cd18795">
    <property type="entry name" value="SF2_C_Ski2"/>
    <property type="match status" value="1"/>
</dbReference>
<keyword evidence="3 11" id="KW-0378">Hydrolase</keyword>
<evidence type="ECO:0000313" key="14">
    <source>
        <dbReference type="EMBL" id="KZX17377.1"/>
    </source>
</evidence>
<dbReference type="InterPro" id="IPR011545">
    <property type="entry name" value="DEAD/DEAH_box_helicase_dom"/>
</dbReference>
<dbReference type="EMBL" id="LWMW01000044">
    <property type="protein sequence ID" value="KZX17377.1"/>
    <property type="molecule type" value="Genomic_DNA"/>
</dbReference>
<dbReference type="InterPro" id="IPR022965">
    <property type="entry name" value="Helicase_Hel308"/>
</dbReference>
<dbReference type="InterPro" id="IPR036390">
    <property type="entry name" value="WH_DNA-bd_sf"/>
</dbReference>
<feature type="domain" description="Helicase C-terminal" evidence="13">
    <location>
        <begin position="208"/>
        <end position="417"/>
    </location>
</feature>
<comment type="caution">
    <text evidence="14">The sequence shown here is derived from an EMBL/GenBank/DDBJ whole genome shotgun (WGS) entry which is preliminary data.</text>
</comment>
<dbReference type="SUPFAM" id="SSF158702">
    <property type="entry name" value="Sec63 N-terminal domain-like"/>
    <property type="match status" value="1"/>
</dbReference>
<feature type="domain" description="Helicase ATP-binding" evidence="12">
    <location>
        <begin position="32"/>
        <end position="188"/>
    </location>
</feature>
<dbReference type="Gene3D" id="1.10.3380.30">
    <property type="match status" value="1"/>
</dbReference>
<dbReference type="SUPFAM" id="SSF46785">
    <property type="entry name" value="Winged helix' DNA-binding domain"/>
    <property type="match status" value="1"/>
</dbReference>
<dbReference type="Pfam" id="PF21280">
    <property type="entry name" value="Helicase_dom4_arc"/>
    <property type="match status" value="1"/>
</dbReference>
<dbReference type="InterPro" id="IPR046931">
    <property type="entry name" value="HTH_61"/>
</dbReference>
<evidence type="ECO:0000256" key="10">
    <source>
        <dbReference type="ARBA" id="ARBA00048988"/>
    </source>
</evidence>
<dbReference type="HAMAP" id="MF_00442">
    <property type="entry name" value="Helicase_Hel308"/>
    <property type="match status" value="1"/>
</dbReference>
<protein>
    <recommendedName>
        <fullName evidence="11">ATP-dependent DNA helicase Hel308</fullName>
        <ecNumber evidence="11">5.6.2.4</ecNumber>
    </recommendedName>
    <alternativeName>
        <fullName evidence="11">DNA 3'-5' helicase Hel308</fullName>
    </alternativeName>
</protein>
<dbReference type="InterPro" id="IPR014001">
    <property type="entry name" value="Helicase_ATP-bd"/>
</dbReference>
<keyword evidence="1 11" id="KW-0547">Nucleotide-binding</keyword>
<dbReference type="InterPro" id="IPR003583">
    <property type="entry name" value="Hlx-hairpin-Hlx_DNA-bd_motif"/>
</dbReference>
<dbReference type="InterPro" id="IPR001650">
    <property type="entry name" value="Helicase_C-like"/>
</dbReference>